<dbReference type="GO" id="GO:0009247">
    <property type="term" value="P:glycolipid biosynthetic process"/>
    <property type="evidence" value="ECO:0007669"/>
    <property type="project" value="InterPro"/>
</dbReference>
<comment type="similarity">
    <text evidence="2">Belongs to the glycosyltransferase 28 family.</text>
</comment>
<evidence type="ECO:0000256" key="4">
    <source>
        <dbReference type="ARBA" id="ARBA00022679"/>
    </source>
</evidence>
<dbReference type="InterPro" id="IPR007235">
    <property type="entry name" value="Glyco_trans_28_C"/>
</dbReference>
<dbReference type="AlphaFoldDB" id="A0A369B3W8"/>
<keyword evidence="8" id="KW-1185">Reference proteome</keyword>
<dbReference type="PANTHER" id="PTHR43025">
    <property type="entry name" value="MONOGALACTOSYLDIACYLGLYCEROL SYNTHASE"/>
    <property type="match status" value="1"/>
</dbReference>
<dbReference type="GO" id="GO:0016758">
    <property type="term" value="F:hexosyltransferase activity"/>
    <property type="evidence" value="ECO:0007669"/>
    <property type="project" value="InterPro"/>
</dbReference>
<evidence type="ECO:0000313" key="7">
    <source>
        <dbReference type="EMBL" id="RCX16151.1"/>
    </source>
</evidence>
<organism evidence="7 8">
    <name type="scientific">Fontibacillus phaseoli</name>
    <dbReference type="NCBI Taxonomy" id="1416533"/>
    <lineage>
        <taxon>Bacteria</taxon>
        <taxon>Bacillati</taxon>
        <taxon>Bacillota</taxon>
        <taxon>Bacilli</taxon>
        <taxon>Bacillales</taxon>
        <taxon>Paenibacillaceae</taxon>
        <taxon>Fontibacillus</taxon>
    </lineage>
</organism>
<accession>A0A369B3W8</accession>
<comment type="caution">
    <text evidence="7">The sequence shown here is derived from an EMBL/GenBank/DDBJ whole genome shotgun (WGS) entry which is preliminary data.</text>
</comment>
<dbReference type="Pfam" id="PF04101">
    <property type="entry name" value="Glyco_tran_28_C"/>
    <property type="match status" value="1"/>
</dbReference>
<feature type="domain" description="Glycosyl transferase family 28 C-terminal" evidence="5">
    <location>
        <begin position="228"/>
        <end position="358"/>
    </location>
</feature>
<evidence type="ECO:0000313" key="8">
    <source>
        <dbReference type="Proteomes" id="UP000253090"/>
    </source>
</evidence>
<dbReference type="RefSeq" id="WP_114498471.1">
    <property type="nucleotide sequence ID" value="NZ_QPJW01000013.1"/>
</dbReference>
<keyword evidence="4 7" id="KW-0808">Transferase</keyword>
<evidence type="ECO:0000256" key="1">
    <source>
        <dbReference type="ARBA" id="ARBA00004370"/>
    </source>
</evidence>
<dbReference type="InterPro" id="IPR050519">
    <property type="entry name" value="Glycosyltransf_28_UgtP"/>
</dbReference>
<dbReference type="SUPFAM" id="SSF53756">
    <property type="entry name" value="UDP-Glycosyltransferase/glycogen phosphorylase"/>
    <property type="match status" value="1"/>
</dbReference>
<dbReference type="PANTHER" id="PTHR43025:SF3">
    <property type="entry name" value="MONOGALACTOSYLDIACYLGLYCEROL SYNTHASE 1, CHLOROPLASTIC"/>
    <property type="match status" value="1"/>
</dbReference>
<comment type="subcellular location">
    <subcellularLocation>
        <location evidence="1">Membrane</location>
    </subcellularLocation>
</comment>
<keyword evidence="3" id="KW-0328">Glycosyltransferase</keyword>
<evidence type="ECO:0000256" key="3">
    <source>
        <dbReference type="ARBA" id="ARBA00022676"/>
    </source>
</evidence>
<proteinExistence type="inferred from homology"/>
<protein>
    <submittedName>
        <fullName evidence="7">Processive 1,2-diacylglycerol beta-glucosyltransferase</fullName>
    </submittedName>
</protein>
<dbReference type="Proteomes" id="UP000253090">
    <property type="component" value="Unassembled WGS sequence"/>
</dbReference>
<evidence type="ECO:0000256" key="2">
    <source>
        <dbReference type="ARBA" id="ARBA00006962"/>
    </source>
</evidence>
<dbReference type="Gene3D" id="3.40.50.2000">
    <property type="entry name" value="Glycogen Phosphorylase B"/>
    <property type="match status" value="1"/>
</dbReference>
<reference evidence="7 8" key="1">
    <citation type="submission" date="2018-07" db="EMBL/GenBank/DDBJ databases">
        <title>Genomic Encyclopedia of Type Strains, Phase III (KMG-III): the genomes of soil and plant-associated and newly described type strains.</title>
        <authorList>
            <person name="Whitman W."/>
        </authorList>
    </citation>
    <scope>NUCLEOTIDE SEQUENCE [LARGE SCALE GENOMIC DNA]</scope>
    <source>
        <strain evidence="7 8">CECT 8333</strain>
    </source>
</reference>
<dbReference type="Pfam" id="PF06925">
    <property type="entry name" value="MGDG_synth"/>
    <property type="match status" value="1"/>
</dbReference>
<gene>
    <name evidence="7" type="ORF">DFP94_1138</name>
</gene>
<evidence type="ECO:0000259" key="6">
    <source>
        <dbReference type="Pfam" id="PF06925"/>
    </source>
</evidence>
<dbReference type="OrthoDB" id="9815663at2"/>
<name>A0A369B3W8_9BACL</name>
<sequence>MSAKPPKIMILYASYGDGHYRASKAIEACFQSKGIEEIVLLDLLAEAHPVLNELTKFIYHSSFKMLPSVYGAAYEMTKDLPPEAALLRALNSFGTSKLKEAMFRHEPDLFIHTFPQMALPDILKKSRLSLPVVNIITDFDVHARWIHPGVDRYYVATEDMRTEMMRRGVSGDRVLASGIPLRSDFHHVREAAPVFRERLDPAKKTVLLMAGAYGVMQGNKDICKMLLEGGKYQVLAVCGRNEELYKDLSSVYGEHPDFHAFGFVNEIALLMQASDCIITKPGGITLSEALACRLPLFLYRPVPGQELNNARYLQHKGIAPIVYDADSLRQEIEALLLDGDRLSNVKAKMESLRKPEAAEAIVNDIMATWFQPEGKTPDSIGSADPRLVIH</sequence>
<feature type="domain" description="Diacylglycerol glucosyltransferase N-terminal" evidence="6">
    <location>
        <begin position="19"/>
        <end position="180"/>
    </location>
</feature>
<evidence type="ECO:0000259" key="5">
    <source>
        <dbReference type="Pfam" id="PF04101"/>
    </source>
</evidence>
<dbReference type="InterPro" id="IPR009695">
    <property type="entry name" value="Diacylglyc_glucosyltr_N"/>
</dbReference>
<dbReference type="EMBL" id="QPJW01000013">
    <property type="protein sequence ID" value="RCX16151.1"/>
    <property type="molecule type" value="Genomic_DNA"/>
</dbReference>
<dbReference type="GO" id="GO:0016020">
    <property type="term" value="C:membrane"/>
    <property type="evidence" value="ECO:0007669"/>
    <property type="project" value="UniProtKB-SubCell"/>
</dbReference>